<gene>
    <name evidence="1" type="ORF">O6H91_10G087800</name>
</gene>
<evidence type="ECO:0000313" key="1">
    <source>
        <dbReference type="EMBL" id="KAJ7542065.1"/>
    </source>
</evidence>
<proteinExistence type="predicted"/>
<dbReference type="EMBL" id="CM055101">
    <property type="protein sequence ID" value="KAJ7542065.1"/>
    <property type="molecule type" value="Genomic_DNA"/>
</dbReference>
<accession>A0ACC2CJC5</accession>
<organism evidence="1 2">
    <name type="scientific">Diphasiastrum complanatum</name>
    <name type="common">Issler's clubmoss</name>
    <name type="synonym">Lycopodium complanatum</name>
    <dbReference type="NCBI Taxonomy" id="34168"/>
    <lineage>
        <taxon>Eukaryota</taxon>
        <taxon>Viridiplantae</taxon>
        <taxon>Streptophyta</taxon>
        <taxon>Embryophyta</taxon>
        <taxon>Tracheophyta</taxon>
        <taxon>Lycopodiopsida</taxon>
        <taxon>Lycopodiales</taxon>
        <taxon>Lycopodiaceae</taxon>
        <taxon>Lycopodioideae</taxon>
        <taxon>Diphasiastrum</taxon>
    </lineage>
</organism>
<dbReference type="Proteomes" id="UP001162992">
    <property type="component" value="Chromosome 10"/>
</dbReference>
<protein>
    <submittedName>
        <fullName evidence="1">Uncharacterized protein</fullName>
    </submittedName>
</protein>
<keyword evidence="2" id="KW-1185">Reference proteome</keyword>
<evidence type="ECO:0000313" key="2">
    <source>
        <dbReference type="Proteomes" id="UP001162992"/>
    </source>
</evidence>
<sequence>MAMAAQLGTHIGPYLFPRAYSHKRDVGQRVLLCSGLYSVHKQCNIDYHEIMTWQKNGGAFPSKLLRRGQTHNQALNFSTSERVQLTSKLFSERQKSLLVIPQHAVNEDSTDITPSIVNLQQEAPQVDETLSSQLPTVFQAVSALKPVSASYDHWSSVTEQLAASATVAFLLLQLPQIILNTQNLMAGNNAALFAVPWMGLLTGLLGNLSLLSYFAGKKETGAMFVQAVGVLSTFLVQVQLAIAGAMPAPAFIATAIAVGLGYLLNFLNYKNLLSSGLWRLWQDAITIGGVSVLPQVMWSTFDPYLPPSLLPGMLALVTVSGLVLLDRMQKLPKKMARFMGGLAAWSATLLFMWGPVAQMWTNIVNPSNIQGLSVLTVLLAMIGNSLLLPRALFTRDLMWFTGSLWGALLQGWGILLTMYIYNCISYSMFLGVSFVLALWLVGMLVLDSKAYSLPSPANPLVELFSGSRQT</sequence>
<reference evidence="2" key="1">
    <citation type="journal article" date="2024" name="Proc. Natl. Acad. Sci. U.S.A.">
        <title>Extraordinary preservation of gene collinearity over three hundred million years revealed in homosporous lycophytes.</title>
        <authorList>
            <person name="Li C."/>
            <person name="Wickell D."/>
            <person name="Kuo L.Y."/>
            <person name="Chen X."/>
            <person name="Nie B."/>
            <person name="Liao X."/>
            <person name="Peng D."/>
            <person name="Ji J."/>
            <person name="Jenkins J."/>
            <person name="Williams M."/>
            <person name="Shu S."/>
            <person name="Plott C."/>
            <person name="Barry K."/>
            <person name="Rajasekar S."/>
            <person name="Grimwood J."/>
            <person name="Han X."/>
            <person name="Sun S."/>
            <person name="Hou Z."/>
            <person name="He W."/>
            <person name="Dai G."/>
            <person name="Sun C."/>
            <person name="Schmutz J."/>
            <person name="Leebens-Mack J.H."/>
            <person name="Li F.W."/>
            <person name="Wang L."/>
        </authorList>
    </citation>
    <scope>NUCLEOTIDE SEQUENCE [LARGE SCALE GENOMIC DNA]</scope>
    <source>
        <strain evidence="2">cv. PW_Plant_1</strain>
    </source>
</reference>
<name>A0ACC2CJC5_DIPCM</name>
<comment type="caution">
    <text evidence="1">The sequence shown here is derived from an EMBL/GenBank/DDBJ whole genome shotgun (WGS) entry which is preliminary data.</text>
</comment>